<keyword evidence="1" id="KW-0812">Transmembrane</keyword>
<feature type="transmembrane region" description="Helical" evidence="1">
    <location>
        <begin position="374"/>
        <end position="402"/>
    </location>
</feature>
<keyword evidence="1" id="KW-1133">Transmembrane helix</keyword>
<feature type="transmembrane region" description="Helical" evidence="1">
    <location>
        <begin position="205"/>
        <end position="232"/>
    </location>
</feature>
<organism evidence="2 3">
    <name type="scientific">[Bacteroides] pectinophilus ATCC 43243</name>
    <dbReference type="NCBI Taxonomy" id="483218"/>
    <lineage>
        <taxon>Bacteria</taxon>
        <taxon>Bacillati</taxon>
        <taxon>Bacillota</taxon>
        <taxon>Clostridia</taxon>
        <taxon>Eubacteriales</taxon>
    </lineage>
</organism>
<accession>B7AWY7</accession>
<dbReference type="Pfam" id="PF02447">
    <property type="entry name" value="GntP_permease"/>
    <property type="match status" value="1"/>
</dbReference>
<dbReference type="GO" id="GO:0015128">
    <property type="term" value="F:gluconate transmembrane transporter activity"/>
    <property type="evidence" value="ECO:0007669"/>
    <property type="project" value="InterPro"/>
</dbReference>
<dbReference type="AlphaFoldDB" id="B7AWY7"/>
<feature type="transmembrane region" description="Helical" evidence="1">
    <location>
        <begin position="261"/>
        <end position="281"/>
    </location>
</feature>
<comment type="caution">
    <text evidence="2">The sequence shown here is derived from an EMBL/GenBank/DDBJ whole genome shotgun (WGS) entry which is preliminary data.</text>
</comment>
<feature type="transmembrane region" description="Helical" evidence="1">
    <location>
        <begin position="175"/>
        <end position="193"/>
    </location>
</feature>
<feature type="transmembrane region" description="Helical" evidence="1">
    <location>
        <begin position="454"/>
        <end position="478"/>
    </location>
</feature>
<keyword evidence="3" id="KW-1185">Reference proteome</keyword>
<dbReference type="NCBIfam" id="TIGR00791">
    <property type="entry name" value="gntP"/>
    <property type="match status" value="1"/>
</dbReference>
<evidence type="ECO:0008006" key="4">
    <source>
        <dbReference type="Google" id="ProtNLM"/>
    </source>
</evidence>
<reference evidence="2 3" key="2">
    <citation type="submission" date="2008-11" db="EMBL/GenBank/DDBJ databases">
        <authorList>
            <person name="Fulton L."/>
            <person name="Clifton S."/>
            <person name="Fulton B."/>
            <person name="Xu J."/>
            <person name="Minx P."/>
            <person name="Pepin K.H."/>
            <person name="Johnson M."/>
            <person name="Bhonagiri V."/>
            <person name="Nash W.E."/>
            <person name="Mardis E.R."/>
            <person name="Wilson R.K."/>
        </authorList>
    </citation>
    <scope>NUCLEOTIDE SEQUENCE [LARGE SCALE GENOMIC DNA]</scope>
    <source>
        <strain evidence="2 3">ATCC 43243</strain>
    </source>
</reference>
<dbReference type="EMBL" id="ABVQ01000037">
    <property type="protein sequence ID" value="EEC56728.1"/>
    <property type="molecule type" value="Genomic_DNA"/>
</dbReference>
<dbReference type="eggNOG" id="COG2610">
    <property type="taxonomic scope" value="Bacteria"/>
</dbReference>
<feature type="transmembrane region" description="Helical" evidence="1">
    <location>
        <begin position="97"/>
        <end position="118"/>
    </location>
</feature>
<evidence type="ECO:0000313" key="2">
    <source>
        <dbReference type="EMBL" id="EEC56728.1"/>
    </source>
</evidence>
<dbReference type="InterPro" id="IPR003474">
    <property type="entry name" value="Glcn_transporter"/>
</dbReference>
<evidence type="ECO:0000256" key="1">
    <source>
        <dbReference type="SAM" id="Phobius"/>
    </source>
</evidence>
<sequence>MSIDKVTKTADRYDVYFKIHHMYRREYAMEQTVFVADPTRLLIAAAVGIIVLLVLIIRFKLHPVISMMIAAIVIGVGAGMPLTMISETVEKGVGKTLQGIALLVGLGSMFGGILEVSGGAQRIAKTLIDRLGQRKAGVALGITGLVIGTTVFFEAGVVVLIPLAFSVAKQTKKSTLYYAIPLLAGLASGYAFVPPSAGSVLVADSLGVSLGVMIMVGIPTALICMIVAGVVWGRFIGNRIFTGLPVNVEEIKDDSRELPPFGLVLGVILIPLILILISTVSKYMPIPEGVQNVLSFIGKPFLALTVATLAAMYFLGIRRGYTGAQLKKILDHSLRPVGMILLVIASGGVIRWMLQDSGLGYIIGPALEKSGMPLILVAFFIALLVRASVGSSMVAMTMASGIMATMPAVMATSVLYRAAMCCAICGGATALSHVNDAGFWLVGTFLEIDEKTTLKSWTVMETLIGVTSLAVSLVISIFA</sequence>
<feature type="transmembrane region" description="Helical" evidence="1">
    <location>
        <begin position="138"/>
        <end position="163"/>
    </location>
</feature>
<dbReference type="GO" id="GO:0005886">
    <property type="term" value="C:plasma membrane"/>
    <property type="evidence" value="ECO:0007669"/>
    <property type="project" value="TreeGrafter"/>
</dbReference>
<dbReference type="PIRSF" id="PIRSF002746">
    <property type="entry name" value="Gluconate_transporter"/>
    <property type="match status" value="1"/>
</dbReference>
<feature type="transmembrane region" description="Helical" evidence="1">
    <location>
        <begin position="65"/>
        <end position="85"/>
    </location>
</feature>
<feature type="transmembrane region" description="Helical" evidence="1">
    <location>
        <begin position="336"/>
        <end position="354"/>
    </location>
</feature>
<dbReference type="Proteomes" id="UP000003136">
    <property type="component" value="Unassembled WGS sequence"/>
</dbReference>
<proteinExistence type="predicted"/>
<feature type="transmembrane region" description="Helical" evidence="1">
    <location>
        <begin position="414"/>
        <end position="434"/>
    </location>
</feature>
<protein>
    <recommendedName>
        <fullName evidence="4">Gluconate permease</fullName>
    </recommendedName>
</protein>
<evidence type="ECO:0000313" key="3">
    <source>
        <dbReference type="Proteomes" id="UP000003136"/>
    </source>
</evidence>
<name>B7AWY7_9FIRM</name>
<feature type="transmembrane region" description="Helical" evidence="1">
    <location>
        <begin position="293"/>
        <end position="315"/>
    </location>
</feature>
<keyword evidence="1" id="KW-0472">Membrane</keyword>
<dbReference type="PANTHER" id="PTHR30354:SF25">
    <property type="entry name" value="INNER MEMBRANE PERMEASE YGBN"/>
    <property type="match status" value="1"/>
</dbReference>
<dbReference type="PANTHER" id="PTHR30354">
    <property type="entry name" value="GNT FAMILY GLUCONATE TRANSPORTER"/>
    <property type="match status" value="1"/>
</dbReference>
<dbReference type="STRING" id="483218.BACPEC_03237"/>
<gene>
    <name evidence="2" type="ORF">BACPEC_03237</name>
</gene>
<feature type="transmembrane region" description="Helical" evidence="1">
    <location>
        <begin position="41"/>
        <end position="59"/>
    </location>
</feature>
<dbReference type="HOGENOM" id="CLU_027949_0_2_9"/>
<reference evidence="2 3" key="1">
    <citation type="submission" date="2008-11" db="EMBL/GenBank/DDBJ databases">
        <title>Draft genome sequence of Bacteroides pectinophilus (ATCC 43243).</title>
        <authorList>
            <person name="Sudarsanam P."/>
            <person name="Ley R."/>
            <person name="Guruge J."/>
            <person name="Turnbaugh P.J."/>
            <person name="Mahowald M."/>
            <person name="Liep D."/>
            <person name="Gordon J."/>
        </authorList>
    </citation>
    <scope>NUCLEOTIDE SEQUENCE [LARGE SCALE GENOMIC DNA]</scope>
    <source>
        <strain evidence="2 3">ATCC 43243</strain>
    </source>
</reference>